<comment type="caution">
    <text evidence="1">The sequence shown here is derived from an EMBL/GenBank/DDBJ whole genome shotgun (WGS) entry which is preliminary data.</text>
</comment>
<accession>A0ABW8MAQ5</accession>
<dbReference type="RefSeq" id="WP_280142939.1">
    <property type="nucleotide sequence ID" value="NZ_JBJDQH010000656.1"/>
</dbReference>
<dbReference type="Proteomes" id="UP001620295">
    <property type="component" value="Unassembled WGS sequence"/>
</dbReference>
<proteinExistence type="predicted"/>
<dbReference type="EMBL" id="JBJDQH010000656">
    <property type="protein sequence ID" value="MFK4274329.1"/>
    <property type="molecule type" value="Genomic_DNA"/>
</dbReference>
<evidence type="ECO:0000313" key="1">
    <source>
        <dbReference type="EMBL" id="MFK4274329.1"/>
    </source>
</evidence>
<protein>
    <submittedName>
        <fullName evidence="1">Uncharacterized protein</fullName>
    </submittedName>
</protein>
<dbReference type="GeneID" id="89482328"/>
<sequence>MSPPSASSGSAAGPTRQELARTAVEKERLRFSRDPHDLLGP</sequence>
<organism evidence="1 2">
    <name type="scientific">Streptomyces milbemycinicus</name>
    <dbReference type="NCBI Taxonomy" id="476552"/>
    <lineage>
        <taxon>Bacteria</taxon>
        <taxon>Bacillati</taxon>
        <taxon>Actinomycetota</taxon>
        <taxon>Actinomycetes</taxon>
        <taxon>Kitasatosporales</taxon>
        <taxon>Streptomycetaceae</taxon>
        <taxon>Streptomyces</taxon>
    </lineage>
</organism>
<reference evidence="1 2" key="1">
    <citation type="submission" date="2024-11" db="EMBL/GenBank/DDBJ databases">
        <title>The Natural Products Discovery Center: Release of the First 8490 Sequenced Strains for Exploring Actinobacteria Biosynthetic Diversity.</title>
        <authorList>
            <person name="Kalkreuter E."/>
            <person name="Kautsar S.A."/>
            <person name="Yang D."/>
            <person name="Bader C.D."/>
            <person name="Teijaro C.N."/>
            <person name="Fluegel L."/>
            <person name="Davis C.M."/>
            <person name="Simpson J.R."/>
            <person name="Lauterbach L."/>
            <person name="Steele A.D."/>
            <person name="Gui C."/>
            <person name="Meng S."/>
            <person name="Li G."/>
            <person name="Viehrig K."/>
            <person name="Ye F."/>
            <person name="Su P."/>
            <person name="Kiefer A.F."/>
            <person name="Nichols A."/>
            <person name="Cepeda A.J."/>
            <person name="Yan W."/>
            <person name="Fan B."/>
            <person name="Jiang Y."/>
            <person name="Adhikari A."/>
            <person name="Zheng C.-J."/>
            <person name="Schuster L."/>
            <person name="Cowan T.M."/>
            <person name="Smanski M.J."/>
            <person name="Chevrette M.G."/>
            <person name="De Carvalho L.P.S."/>
            <person name="Shen B."/>
        </authorList>
    </citation>
    <scope>NUCLEOTIDE SEQUENCE [LARGE SCALE GENOMIC DNA]</scope>
    <source>
        <strain evidence="1 2">NPDC020863</strain>
    </source>
</reference>
<keyword evidence="2" id="KW-1185">Reference proteome</keyword>
<evidence type="ECO:0000313" key="2">
    <source>
        <dbReference type="Proteomes" id="UP001620295"/>
    </source>
</evidence>
<name>A0ABW8MAQ5_9ACTN</name>
<gene>
    <name evidence="1" type="ORF">ACI2L5_57315</name>
</gene>